<reference evidence="3 4" key="1">
    <citation type="submission" date="2015-04" db="EMBL/GenBank/DDBJ databases">
        <title>Complete genome sequence of Schizopora paradoxa KUC8140, a cosmopolitan wood degrader in East Asia.</title>
        <authorList>
            <consortium name="DOE Joint Genome Institute"/>
            <person name="Min B."/>
            <person name="Park H."/>
            <person name="Jang Y."/>
            <person name="Kim J.-J."/>
            <person name="Kim K.H."/>
            <person name="Pangilinan J."/>
            <person name="Lipzen A."/>
            <person name="Riley R."/>
            <person name="Grigoriev I.V."/>
            <person name="Spatafora J.W."/>
            <person name="Choi I.-G."/>
        </authorList>
    </citation>
    <scope>NUCLEOTIDE SEQUENCE [LARGE SCALE GENOMIC DNA]</scope>
    <source>
        <strain evidence="3 4">KUC8140</strain>
    </source>
</reference>
<evidence type="ECO:0000259" key="2">
    <source>
        <dbReference type="Pfam" id="PF20415"/>
    </source>
</evidence>
<dbReference type="InParanoid" id="A0A0H2S499"/>
<name>A0A0H2S499_9AGAM</name>
<feature type="domain" description="DUF6699" evidence="2">
    <location>
        <begin position="124"/>
        <end position="279"/>
    </location>
</feature>
<protein>
    <recommendedName>
        <fullName evidence="2">DUF6699 domain-containing protein</fullName>
    </recommendedName>
</protein>
<dbReference type="Proteomes" id="UP000053477">
    <property type="component" value="Unassembled WGS sequence"/>
</dbReference>
<dbReference type="InterPro" id="IPR046522">
    <property type="entry name" value="DUF6699"/>
</dbReference>
<proteinExistence type="predicted"/>
<accession>A0A0H2S499</accession>
<gene>
    <name evidence="3" type="ORF">SCHPADRAFT_993254</name>
</gene>
<evidence type="ECO:0000256" key="1">
    <source>
        <dbReference type="SAM" id="MobiDB-lite"/>
    </source>
</evidence>
<sequence length="298" mass="33551">MPAPRRSCIAKIRIFSNLNATVPTQQEMNTNWPHPSPIASPKFDFAVQPTSNRIFGGMLRRSQSDTRHDRKPPRPASAQRPTPTSTPLPVLAPAPITSPRPILRTPGVLQICPLLRRGSSELVDYDLRVPHDYARKYLPSPPGIPQPSCYLSVYDLHQPACYPLRQVLYVTALLVYPPHLPPPGPWIVPVPHSRTMAYVTVRDVLNTLYEAFHASPDVNAWLSVGQCDPAMREYIIKAQRRRCKKRAMKLNTSVEAQKREGVVCLDWFGPKTYFGGLALVNDGDYEIHSLSTVVYERK</sequence>
<keyword evidence="4" id="KW-1185">Reference proteome</keyword>
<dbReference type="AlphaFoldDB" id="A0A0H2S499"/>
<dbReference type="Pfam" id="PF20415">
    <property type="entry name" value="DUF6699"/>
    <property type="match status" value="1"/>
</dbReference>
<organism evidence="3 4">
    <name type="scientific">Schizopora paradoxa</name>
    <dbReference type="NCBI Taxonomy" id="27342"/>
    <lineage>
        <taxon>Eukaryota</taxon>
        <taxon>Fungi</taxon>
        <taxon>Dikarya</taxon>
        <taxon>Basidiomycota</taxon>
        <taxon>Agaricomycotina</taxon>
        <taxon>Agaricomycetes</taxon>
        <taxon>Hymenochaetales</taxon>
        <taxon>Schizoporaceae</taxon>
        <taxon>Schizopora</taxon>
    </lineage>
</organism>
<dbReference type="OrthoDB" id="3172906at2759"/>
<feature type="region of interest" description="Disordered" evidence="1">
    <location>
        <begin position="57"/>
        <end position="97"/>
    </location>
</feature>
<feature type="compositionally biased region" description="Pro residues" evidence="1">
    <location>
        <begin position="84"/>
        <end position="97"/>
    </location>
</feature>
<dbReference type="EMBL" id="KQ085891">
    <property type="protein sequence ID" value="KLO18804.1"/>
    <property type="molecule type" value="Genomic_DNA"/>
</dbReference>
<evidence type="ECO:0000313" key="3">
    <source>
        <dbReference type="EMBL" id="KLO18804.1"/>
    </source>
</evidence>
<evidence type="ECO:0000313" key="4">
    <source>
        <dbReference type="Proteomes" id="UP000053477"/>
    </source>
</evidence>